<gene>
    <name evidence="1" type="ORF">AAG747_07975</name>
</gene>
<dbReference type="RefSeq" id="WP_346820628.1">
    <property type="nucleotide sequence ID" value="NZ_JBDKWZ010000004.1"/>
</dbReference>
<dbReference type="AlphaFoldDB" id="A0AAW9RSE0"/>
<reference evidence="1 2" key="1">
    <citation type="submission" date="2024-04" db="EMBL/GenBank/DDBJ databases">
        <title>Novel genus in family Flammeovirgaceae.</title>
        <authorList>
            <person name="Nguyen T.H."/>
            <person name="Vuong T.Q."/>
            <person name="Le H."/>
            <person name="Kim S.-G."/>
        </authorList>
    </citation>
    <scope>NUCLEOTIDE SEQUENCE [LARGE SCALE GENOMIC DNA]</scope>
    <source>
        <strain evidence="1 2">JCM 23209</strain>
    </source>
</reference>
<dbReference type="Proteomes" id="UP001403385">
    <property type="component" value="Unassembled WGS sequence"/>
</dbReference>
<accession>A0AAW9RSE0</accession>
<proteinExistence type="predicted"/>
<evidence type="ECO:0000313" key="2">
    <source>
        <dbReference type="Proteomes" id="UP001403385"/>
    </source>
</evidence>
<dbReference type="EMBL" id="JBDKWZ010000004">
    <property type="protein sequence ID" value="MEN7547842.1"/>
    <property type="molecule type" value="Genomic_DNA"/>
</dbReference>
<comment type="caution">
    <text evidence="1">The sequence shown here is derived from an EMBL/GenBank/DDBJ whole genome shotgun (WGS) entry which is preliminary data.</text>
</comment>
<sequence length="80" mass="9202">MNEKVNQYVPGEEVVVSTAMGVLPARVLTYEVHYPTTKPQAFYKLRLLQNGLELWNVPENCLFPSLGHFMAAYDIHYMNL</sequence>
<name>A0AAW9RSE0_9BACT</name>
<organism evidence="1 2">
    <name type="scientific">Rapidithrix thailandica</name>
    <dbReference type="NCBI Taxonomy" id="413964"/>
    <lineage>
        <taxon>Bacteria</taxon>
        <taxon>Pseudomonadati</taxon>
        <taxon>Bacteroidota</taxon>
        <taxon>Cytophagia</taxon>
        <taxon>Cytophagales</taxon>
        <taxon>Flammeovirgaceae</taxon>
        <taxon>Rapidithrix</taxon>
    </lineage>
</organism>
<evidence type="ECO:0000313" key="1">
    <source>
        <dbReference type="EMBL" id="MEN7547842.1"/>
    </source>
</evidence>
<protein>
    <submittedName>
        <fullName evidence="1">Uncharacterized protein</fullName>
    </submittedName>
</protein>
<keyword evidence="2" id="KW-1185">Reference proteome</keyword>